<protein>
    <submittedName>
        <fullName evidence="2">Uncharacterized protein</fullName>
    </submittedName>
</protein>
<name>A0A1X2HN59_SYNRA</name>
<feature type="region of interest" description="Disordered" evidence="1">
    <location>
        <begin position="463"/>
        <end position="490"/>
    </location>
</feature>
<feature type="region of interest" description="Disordered" evidence="1">
    <location>
        <begin position="398"/>
        <end position="431"/>
    </location>
</feature>
<feature type="region of interest" description="Disordered" evidence="1">
    <location>
        <begin position="1"/>
        <end position="52"/>
    </location>
</feature>
<gene>
    <name evidence="2" type="ORF">BCR43DRAFT_485836</name>
</gene>
<evidence type="ECO:0000256" key="1">
    <source>
        <dbReference type="SAM" id="MobiDB-lite"/>
    </source>
</evidence>
<reference evidence="2 3" key="1">
    <citation type="submission" date="2016-07" db="EMBL/GenBank/DDBJ databases">
        <title>Pervasive Adenine N6-methylation of Active Genes in Fungi.</title>
        <authorList>
            <consortium name="DOE Joint Genome Institute"/>
            <person name="Mondo S.J."/>
            <person name="Dannebaum R.O."/>
            <person name="Kuo R.C."/>
            <person name="Labutti K."/>
            <person name="Haridas S."/>
            <person name="Kuo A."/>
            <person name="Salamov A."/>
            <person name="Ahrendt S.R."/>
            <person name="Lipzen A."/>
            <person name="Sullivan W."/>
            <person name="Andreopoulos W.B."/>
            <person name="Clum A."/>
            <person name="Lindquist E."/>
            <person name="Daum C."/>
            <person name="Ramamoorthy G.K."/>
            <person name="Gryganskyi A."/>
            <person name="Culley D."/>
            <person name="Magnuson J.K."/>
            <person name="James T.Y."/>
            <person name="O'Malley M.A."/>
            <person name="Stajich J.E."/>
            <person name="Spatafora J.W."/>
            <person name="Visel A."/>
            <person name="Grigoriev I.V."/>
        </authorList>
    </citation>
    <scope>NUCLEOTIDE SEQUENCE [LARGE SCALE GENOMIC DNA]</scope>
    <source>
        <strain evidence="2 3">NRRL 2496</strain>
    </source>
</reference>
<dbReference type="InParanoid" id="A0A1X2HN59"/>
<dbReference type="AlphaFoldDB" id="A0A1X2HN59"/>
<feature type="compositionally biased region" description="Low complexity" evidence="1">
    <location>
        <begin position="638"/>
        <end position="653"/>
    </location>
</feature>
<dbReference type="EMBL" id="MCGN01000002">
    <property type="protein sequence ID" value="ORZ00810.1"/>
    <property type="molecule type" value="Genomic_DNA"/>
</dbReference>
<feature type="region of interest" description="Disordered" evidence="1">
    <location>
        <begin position="177"/>
        <end position="241"/>
    </location>
</feature>
<feature type="compositionally biased region" description="Basic and acidic residues" evidence="1">
    <location>
        <begin position="307"/>
        <end position="316"/>
    </location>
</feature>
<sequence length="696" mass="78387">MYGDDEYDQDGDYGGRYTPLSTTSSAKYQYQSPSQQQQQQQQQKGAYRISFRSVDDDELQRLMRSLVTPVPASSASVAASDSHSQNIMNHNQPYYRYGNSDHNNNHNNSTSRRGPNVPYRDELQETDYGRSESPRRAYSRSESVALFKQLNNEEDNASLDLLKSDLQEWMDPSLLDLLSRPSSRAPSTVSENYYHQHQQQQQQQQQQQRSRHAASPPLCPAPAAEAIEPPPVLATPALRPKKVSTDTVTMANRAKGHYDPSVRRRSHALLNESAEKTRQLLDAVEQSFLAEEARPPSPPPQSHRRPMKEIHEDGLAKKPSRLDAILALRRDSDALLERRLSLLKKRADSLLGSSSGSEASGTTSTAGRRRWSTYTGGDADLLPATSSAAAATTTIMPITHTTFSPSPSRRVRTISLPGTDSGTAERLPHTAPRQPLDIAFSEDELSTAEEDMSRAMDRFSIASSSPQMATTRRLEPHYEEDPIDDTPRMAPRHISKLYTPSRRLHDEEWQSLASTQRVQEPVRPVEPERLDEEEHTTPKLLPETRQTISLRQTRSRRATLGTTEDKTLVLIPKRSYKDASRKAHADQEKPRLVSKRTSLANPSKEAGVSSVNMNNRRRGGHEQDASPTLLPRRARRYTQSTASPQPQLPLPSQQRRRATVTQHYEERGEDKSVAESAKDILATIRERRRRSTAFDF</sequence>
<feature type="compositionally biased region" description="Low complexity" evidence="1">
    <location>
        <begin position="349"/>
        <end position="366"/>
    </location>
</feature>
<evidence type="ECO:0000313" key="3">
    <source>
        <dbReference type="Proteomes" id="UP000242180"/>
    </source>
</evidence>
<dbReference type="Proteomes" id="UP000242180">
    <property type="component" value="Unassembled WGS sequence"/>
</dbReference>
<proteinExistence type="predicted"/>
<feature type="region of interest" description="Disordered" evidence="1">
    <location>
        <begin position="69"/>
        <end position="120"/>
    </location>
</feature>
<feature type="compositionally biased region" description="Acidic residues" evidence="1">
    <location>
        <begin position="1"/>
        <end position="11"/>
    </location>
</feature>
<comment type="caution">
    <text evidence="2">The sequence shown here is derived from an EMBL/GenBank/DDBJ whole genome shotgun (WGS) entry which is preliminary data.</text>
</comment>
<feature type="compositionally biased region" description="Basic and acidic residues" evidence="1">
    <location>
        <begin position="663"/>
        <end position="678"/>
    </location>
</feature>
<accession>A0A1X2HN59</accession>
<feature type="compositionally biased region" description="Low complexity" evidence="1">
    <location>
        <begin position="72"/>
        <end position="84"/>
    </location>
</feature>
<feature type="region of interest" description="Disordered" evidence="1">
    <location>
        <begin position="511"/>
        <end position="561"/>
    </location>
</feature>
<feature type="compositionally biased region" description="Low complexity" evidence="1">
    <location>
        <begin position="195"/>
        <end position="227"/>
    </location>
</feature>
<evidence type="ECO:0000313" key="2">
    <source>
        <dbReference type="EMBL" id="ORZ00810.1"/>
    </source>
</evidence>
<feature type="compositionally biased region" description="Basic and acidic residues" evidence="1">
    <location>
        <begin position="576"/>
        <end position="591"/>
    </location>
</feature>
<keyword evidence="3" id="KW-1185">Reference proteome</keyword>
<feature type="compositionally biased region" description="Low complexity" evidence="1">
    <location>
        <begin position="100"/>
        <end position="109"/>
    </location>
</feature>
<feature type="region of interest" description="Disordered" evidence="1">
    <location>
        <begin position="576"/>
        <end position="678"/>
    </location>
</feature>
<dbReference type="OrthoDB" id="2288346at2759"/>
<feature type="region of interest" description="Disordered" evidence="1">
    <location>
        <begin position="290"/>
        <end position="316"/>
    </location>
</feature>
<feature type="region of interest" description="Disordered" evidence="1">
    <location>
        <begin position="349"/>
        <end position="379"/>
    </location>
</feature>
<organism evidence="2 3">
    <name type="scientific">Syncephalastrum racemosum</name>
    <name type="common">Filamentous fungus</name>
    <dbReference type="NCBI Taxonomy" id="13706"/>
    <lineage>
        <taxon>Eukaryota</taxon>
        <taxon>Fungi</taxon>
        <taxon>Fungi incertae sedis</taxon>
        <taxon>Mucoromycota</taxon>
        <taxon>Mucoromycotina</taxon>
        <taxon>Mucoromycetes</taxon>
        <taxon>Mucorales</taxon>
        <taxon>Syncephalastraceae</taxon>
        <taxon>Syncephalastrum</taxon>
    </lineage>
</organism>
<feature type="compositionally biased region" description="Low complexity" evidence="1">
    <location>
        <begin position="28"/>
        <end position="43"/>
    </location>
</feature>